<feature type="transmembrane region" description="Helical" evidence="5">
    <location>
        <begin position="255"/>
        <end position="273"/>
    </location>
</feature>
<evidence type="ECO:0000256" key="1">
    <source>
        <dbReference type="ARBA" id="ARBA00004141"/>
    </source>
</evidence>
<organism evidence="7 8">
    <name type="scientific">Leptospirillum ferrodiazotrophum</name>
    <dbReference type="NCBI Taxonomy" id="412449"/>
    <lineage>
        <taxon>Bacteria</taxon>
        <taxon>Pseudomonadati</taxon>
        <taxon>Nitrospirota</taxon>
        <taxon>Nitrospiria</taxon>
        <taxon>Nitrospirales</taxon>
        <taxon>Nitrospiraceae</taxon>
        <taxon>Leptospirillum</taxon>
    </lineage>
</organism>
<dbReference type="GO" id="GO:0016020">
    <property type="term" value="C:membrane"/>
    <property type="evidence" value="ECO:0007669"/>
    <property type="project" value="UniProtKB-SubCell"/>
</dbReference>
<keyword evidence="2 5" id="KW-0812">Transmembrane</keyword>
<feature type="transmembrane region" description="Helical" evidence="5">
    <location>
        <begin position="386"/>
        <end position="419"/>
    </location>
</feature>
<feature type="domain" description="O-antigen ligase-related" evidence="6">
    <location>
        <begin position="219"/>
        <end position="357"/>
    </location>
</feature>
<dbReference type="Proteomes" id="UP000009374">
    <property type="component" value="Unassembled WGS sequence"/>
</dbReference>
<keyword evidence="4 5" id="KW-0472">Membrane</keyword>
<evidence type="ECO:0000313" key="7">
    <source>
        <dbReference type="EMBL" id="EES51610.1"/>
    </source>
</evidence>
<feature type="transmembrane region" description="Helical" evidence="5">
    <location>
        <begin position="147"/>
        <end position="167"/>
    </location>
</feature>
<evidence type="ECO:0000256" key="3">
    <source>
        <dbReference type="ARBA" id="ARBA00022989"/>
    </source>
</evidence>
<proteinExistence type="predicted"/>
<feature type="transmembrane region" description="Helical" evidence="5">
    <location>
        <begin position="217"/>
        <end position="249"/>
    </location>
</feature>
<feature type="transmembrane region" description="Helical" evidence="5">
    <location>
        <begin position="120"/>
        <end position="140"/>
    </location>
</feature>
<name>C6I0F5_9BACT</name>
<dbReference type="EMBL" id="GG693887">
    <property type="protein sequence ID" value="EES51610.1"/>
    <property type="molecule type" value="Genomic_DNA"/>
</dbReference>
<evidence type="ECO:0000259" key="6">
    <source>
        <dbReference type="Pfam" id="PF04932"/>
    </source>
</evidence>
<dbReference type="Pfam" id="PF04932">
    <property type="entry name" value="Wzy_C"/>
    <property type="match status" value="1"/>
</dbReference>
<dbReference type="PANTHER" id="PTHR37422:SF13">
    <property type="entry name" value="LIPOPOLYSACCHARIDE BIOSYNTHESIS PROTEIN PA4999-RELATED"/>
    <property type="match status" value="1"/>
</dbReference>
<evidence type="ECO:0000256" key="4">
    <source>
        <dbReference type="ARBA" id="ARBA00023136"/>
    </source>
</evidence>
<accession>C6I0F5</accession>
<dbReference type="InterPro" id="IPR051533">
    <property type="entry name" value="WaaL-like"/>
</dbReference>
<keyword evidence="3 5" id="KW-1133">Transmembrane helix</keyword>
<feature type="transmembrane region" description="Helical" evidence="5">
    <location>
        <begin position="90"/>
        <end position="108"/>
    </location>
</feature>
<dbReference type="InterPro" id="IPR007016">
    <property type="entry name" value="O-antigen_ligase-rel_domated"/>
</dbReference>
<evidence type="ECO:0000313" key="8">
    <source>
        <dbReference type="Proteomes" id="UP000009374"/>
    </source>
</evidence>
<reference evidence="7 8" key="1">
    <citation type="journal article" date="2009" name="Appl. Environ. Microbiol.">
        <title>Community genomic and proteomic analyses of chemoautotrophic iron-oxidizing "Leptospirillum rubarum" (Group II) and "Leptospirillum ferrodiazotrophum" (Group III) bacteria in acid mine drainage biofilms.</title>
        <authorList>
            <person name="Goltsman D.S."/>
            <person name="Denef V.J."/>
            <person name="Singer S.W."/>
            <person name="VerBerkmoes N.C."/>
            <person name="Lefsrud M."/>
            <person name="Mueller R.S."/>
            <person name="Dick G.J."/>
            <person name="Sun C.L."/>
            <person name="Wheeler K.E."/>
            <person name="Zemla A."/>
            <person name="Baker B.J."/>
            <person name="Hauser L."/>
            <person name="Land M."/>
            <person name="Shah M.B."/>
            <person name="Thelen M.P."/>
            <person name="Hettich R.L."/>
            <person name="Banfield J.F."/>
        </authorList>
    </citation>
    <scope>NUCLEOTIDE SEQUENCE [LARGE SCALE GENOMIC DNA]</scope>
</reference>
<dbReference type="PANTHER" id="PTHR37422">
    <property type="entry name" value="TEICHURONIC ACID BIOSYNTHESIS PROTEIN TUAE"/>
    <property type="match status" value="1"/>
</dbReference>
<keyword evidence="8" id="KW-1185">Reference proteome</keyword>
<feature type="transmembrane region" description="Helical" evidence="5">
    <location>
        <begin position="61"/>
        <end position="78"/>
    </location>
</feature>
<feature type="transmembrane region" description="Helical" evidence="5">
    <location>
        <begin position="187"/>
        <end position="205"/>
    </location>
</feature>
<evidence type="ECO:0000256" key="5">
    <source>
        <dbReference type="SAM" id="Phobius"/>
    </source>
</evidence>
<evidence type="ECO:0000256" key="2">
    <source>
        <dbReference type="ARBA" id="ARBA00022692"/>
    </source>
</evidence>
<comment type="subcellular location">
    <subcellularLocation>
        <location evidence="1">Membrane</location>
        <topology evidence="1">Multi-pass membrane protein</topology>
    </subcellularLocation>
</comment>
<sequence>MVWPEPSTFRKKGKGSPRPFWHHITDSPGDRVTRFIKTLTDERTFYVLFSVFVFNMPFSEALKEIFLVLSFLLIVIHLRDRAYEPAPRILILGLPVFIFALSSLLSALHSINTHQALRGFWGDLETLMSWVVFAGAFLLFPDRTRTLRISLVALAAGLAAGAAVGLYKMVALGDPNMEMMNLGDKNSSAQFISTSFLLFLGAWTLPKLSGLTGRFFLPVLLLLSGSLILCHSRAFLISLPVASAALLLLGRHWKILVGTLAAMAAGAALLYSLSPHLRWEMASVIAPARDGSFTSRYETWAGALRIFHDHPLLGVGPDTFQMANIHKIYHLPDYASHGHNIFFNLLGEYGLLGVLSFALILFLWSGRVLRDKDPSETGRLLKGLTVGFLLNLLLAGLAHPMWGGSFSLLFMFIMAYVLVTEERIGPGQGERSVLHSVPVFGRHR</sequence>
<gene>
    <name evidence="7" type="ORF">UBAL3_95680048</name>
</gene>
<dbReference type="AlphaFoldDB" id="C6I0F5"/>
<protein>
    <submittedName>
        <fullName evidence="7">O-antigen polymerase</fullName>
    </submittedName>
</protein>
<feature type="transmembrane region" description="Helical" evidence="5">
    <location>
        <begin position="349"/>
        <end position="366"/>
    </location>
</feature>